<evidence type="ECO:0000259" key="19">
    <source>
        <dbReference type="Pfam" id="PF22456"/>
    </source>
</evidence>
<accession>A0A7V7G0B0</accession>
<evidence type="ECO:0000256" key="9">
    <source>
        <dbReference type="ARBA" id="ARBA00022833"/>
    </source>
</evidence>
<dbReference type="InterPro" id="IPR050626">
    <property type="entry name" value="Peptidase_M16"/>
</dbReference>
<keyword evidence="21" id="KW-1185">Reference proteome</keyword>
<dbReference type="Gene3D" id="3.30.830.10">
    <property type="entry name" value="Metalloenzyme, LuxS/M16 peptidase-like"/>
    <property type="match status" value="4"/>
</dbReference>
<keyword evidence="6" id="KW-0645">Protease</keyword>
<feature type="domain" description="Coenzyme PQQ synthesis protein F-like C-terminal lobe" evidence="19">
    <location>
        <begin position="746"/>
        <end position="845"/>
    </location>
</feature>
<keyword evidence="9" id="KW-0862">Zinc</keyword>
<name>A0A7V7G0B0_9GAMM</name>
<dbReference type="EMBL" id="VTPY01000003">
    <property type="protein sequence ID" value="KAA0012764.1"/>
    <property type="molecule type" value="Genomic_DNA"/>
</dbReference>
<feature type="region of interest" description="Disordered" evidence="15">
    <location>
        <begin position="470"/>
        <end position="492"/>
    </location>
</feature>
<dbReference type="Pfam" id="PF16187">
    <property type="entry name" value="Peptidase_M16_M"/>
    <property type="match status" value="1"/>
</dbReference>
<dbReference type="InterPro" id="IPR054734">
    <property type="entry name" value="PqqF-like_C_4"/>
</dbReference>
<evidence type="ECO:0000313" key="20">
    <source>
        <dbReference type="EMBL" id="KAA0012764.1"/>
    </source>
</evidence>
<dbReference type="InterPro" id="IPR007863">
    <property type="entry name" value="Peptidase_M16_C"/>
</dbReference>
<evidence type="ECO:0000256" key="6">
    <source>
        <dbReference type="ARBA" id="ARBA00022670"/>
    </source>
</evidence>
<evidence type="ECO:0000256" key="10">
    <source>
        <dbReference type="ARBA" id="ARBA00023049"/>
    </source>
</evidence>
<dbReference type="PANTHER" id="PTHR43690:SF18">
    <property type="entry name" value="INSULIN-DEGRADING ENZYME-RELATED"/>
    <property type="match status" value="1"/>
</dbReference>
<dbReference type="SUPFAM" id="SSF63411">
    <property type="entry name" value="LuxS/MPP-like metallohydrolase"/>
    <property type="match status" value="4"/>
</dbReference>
<keyword evidence="7" id="KW-0479">Metal-binding</keyword>
<feature type="domain" description="Peptidase M16 middle/third" evidence="18">
    <location>
        <begin position="371"/>
        <end position="622"/>
    </location>
</feature>
<evidence type="ECO:0000313" key="21">
    <source>
        <dbReference type="Proteomes" id="UP000486760"/>
    </source>
</evidence>
<evidence type="ECO:0000259" key="18">
    <source>
        <dbReference type="Pfam" id="PF16187"/>
    </source>
</evidence>
<dbReference type="Pfam" id="PF05193">
    <property type="entry name" value="Peptidase_M16_C"/>
    <property type="match status" value="1"/>
</dbReference>
<evidence type="ECO:0000256" key="15">
    <source>
        <dbReference type="SAM" id="MobiDB-lite"/>
    </source>
</evidence>
<evidence type="ECO:0000256" key="7">
    <source>
        <dbReference type="ARBA" id="ARBA00022723"/>
    </source>
</evidence>
<dbReference type="InterPro" id="IPR001431">
    <property type="entry name" value="Pept_M16_Zn_BS"/>
</dbReference>
<dbReference type="InterPro" id="IPR011249">
    <property type="entry name" value="Metalloenz_LuxS/M16"/>
</dbReference>
<evidence type="ECO:0000256" key="5">
    <source>
        <dbReference type="ARBA" id="ARBA00017565"/>
    </source>
</evidence>
<evidence type="ECO:0000259" key="17">
    <source>
        <dbReference type="Pfam" id="PF05193"/>
    </source>
</evidence>
<reference evidence="20 21" key="1">
    <citation type="submission" date="2019-08" db="EMBL/GenBank/DDBJ databases">
        <title>Bioinformatics analysis of the strain L3 and L5.</title>
        <authorList>
            <person name="Li X."/>
        </authorList>
    </citation>
    <scope>NUCLEOTIDE SEQUENCE [LARGE SCALE GENOMIC DNA]</scope>
    <source>
        <strain evidence="20 21">L5</strain>
    </source>
</reference>
<dbReference type="EC" id="3.4.24.55" evidence="4"/>
<evidence type="ECO:0000256" key="4">
    <source>
        <dbReference type="ARBA" id="ARBA00012449"/>
    </source>
</evidence>
<dbReference type="GO" id="GO:0004222">
    <property type="term" value="F:metalloendopeptidase activity"/>
    <property type="evidence" value="ECO:0007669"/>
    <property type="project" value="UniProtKB-EC"/>
</dbReference>
<dbReference type="Proteomes" id="UP000486760">
    <property type="component" value="Unassembled WGS sequence"/>
</dbReference>
<comment type="caution">
    <text evidence="20">The sequence shown here is derived from an EMBL/GenBank/DDBJ whole genome shotgun (WGS) entry which is preliminary data.</text>
</comment>
<feature type="domain" description="Peptidase M16 C-terminal" evidence="17">
    <location>
        <begin position="183"/>
        <end position="355"/>
    </location>
</feature>
<evidence type="ECO:0000259" key="16">
    <source>
        <dbReference type="Pfam" id="PF00675"/>
    </source>
</evidence>
<dbReference type="InterPro" id="IPR032632">
    <property type="entry name" value="Peptidase_M16_M"/>
</dbReference>
<evidence type="ECO:0000256" key="2">
    <source>
        <dbReference type="ARBA" id="ARBA00002184"/>
    </source>
</evidence>
<evidence type="ECO:0000256" key="13">
    <source>
        <dbReference type="ARBA" id="ARBA00033450"/>
    </source>
</evidence>
<dbReference type="Pfam" id="PF00675">
    <property type="entry name" value="Peptidase_M16"/>
    <property type="match status" value="1"/>
</dbReference>
<dbReference type="Pfam" id="PF22456">
    <property type="entry name" value="PqqF-like_C_4"/>
    <property type="match status" value="1"/>
</dbReference>
<feature type="domain" description="Peptidase M16 N-terminal" evidence="16">
    <location>
        <begin position="22"/>
        <end position="147"/>
    </location>
</feature>
<dbReference type="AlphaFoldDB" id="A0A7V7G0B0"/>
<evidence type="ECO:0000256" key="14">
    <source>
        <dbReference type="RuleBase" id="RU004447"/>
    </source>
</evidence>
<dbReference type="PANTHER" id="PTHR43690">
    <property type="entry name" value="NARDILYSIN"/>
    <property type="match status" value="1"/>
</dbReference>
<proteinExistence type="inferred from homology"/>
<keyword evidence="10" id="KW-0482">Metalloprotease</keyword>
<dbReference type="InterPro" id="IPR011765">
    <property type="entry name" value="Pept_M16_N"/>
</dbReference>
<comment type="function">
    <text evidence="2">Endopeptidase that degrades small peptides of less than 7 kDa, such as glucagon and insulin.</text>
</comment>
<evidence type="ECO:0000256" key="8">
    <source>
        <dbReference type="ARBA" id="ARBA00022801"/>
    </source>
</evidence>
<dbReference type="PROSITE" id="PS00143">
    <property type="entry name" value="INSULINASE"/>
    <property type="match status" value="1"/>
</dbReference>
<evidence type="ECO:0000256" key="1">
    <source>
        <dbReference type="ARBA" id="ARBA00001947"/>
    </source>
</evidence>
<dbReference type="RefSeq" id="WP_149327718.1">
    <property type="nucleotide sequence ID" value="NZ_VTPY01000003.1"/>
</dbReference>
<comment type="cofactor">
    <cofactor evidence="1">
        <name>Zn(2+)</name>
        <dbReference type="ChEBI" id="CHEBI:29105"/>
    </cofactor>
</comment>
<gene>
    <name evidence="20" type="ORF">F0A17_07430</name>
</gene>
<protein>
    <recommendedName>
        <fullName evidence="5">Protease 3</fullName>
        <ecNumber evidence="4">3.4.24.55</ecNumber>
    </recommendedName>
    <alternativeName>
        <fullName evidence="13">Pitrilysin</fullName>
    </alternativeName>
    <alternativeName>
        <fullName evidence="12">Protease III</fullName>
    </alternativeName>
    <alternativeName>
        <fullName evidence="11">Protease pi</fullName>
    </alternativeName>
</protein>
<organism evidence="20 21">
    <name type="scientific">Billgrantia pellis</name>
    <dbReference type="NCBI Taxonomy" id="2606936"/>
    <lineage>
        <taxon>Bacteria</taxon>
        <taxon>Pseudomonadati</taxon>
        <taxon>Pseudomonadota</taxon>
        <taxon>Gammaproteobacteria</taxon>
        <taxon>Oceanospirillales</taxon>
        <taxon>Halomonadaceae</taxon>
        <taxon>Billgrantia</taxon>
    </lineage>
</organism>
<dbReference type="GO" id="GO:0046872">
    <property type="term" value="F:metal ion binding"/>
    <property type="evidence" value="ECO:0007669"/>
    <property type="project" value="UniProtKB-KW"/>
</dbReference>
<dbReference type="GO" id="GO:0006508">
    <property type="term" value="P:proteolysis"/>
    <property type="evidence" value="ECO:0007669"/>
    <property type="project" value="UniProtKB-KW"/>
</dbReference>
<evidence type="ECO:0000256" key="12">
    <source>
        <dbReference type="ARBA" id="ARBA00031184"/>
    </source>
</evidence>
<sequence length="891" mass="99789">MSGGYSNGGHQRSLKLSNGLSVLLVTDADAGLAAAAVSVGAGSGHEPADLPGLAHLLEHMLFLGSDRYPAEDDFATYIQGHGGRFNATTEIDQTRFFLEIPPARLGGALDRLAQFLIAPRLDAAAIERERRVIDAEYHARREDEEQVSLGVIKQVLDPLHPASRFFAGNRDTLAGDPAALHRALAAFHQRYYGAANLRLALVADLPIDTLEWLVRDSFTAVPVRPACATPTWPPLLSPAKLPLRLVLERREGHELRLCFPVPAPAKGATSAAWEILSRLLTFRGAGGVYMWLRERGWLRDIDASMLLDIAPQGLFQIRLALTPVGMRHWTDAAAALFAYLRRIETEGIAEWRYREQRLMERRRFRRAAMPSSLEFAKALADRLHRYPPEQARLGPYREETITPCALANCLTHLVPHNAVSLLGAPSVRGDRVSPWFPTRYRIDALKDWPTRKAYQATSFVLPPPNPFLVEEPGAEDEGGKEGKEGDDEEDGLEMLRRSPRWRVGFRPHAISAGNAAAWLRLAMARIPARQETVLTELLLAWLEEAMSGELQQAREAGLSLSTTCDAQSVMFRLDGPPQPLERLLTQLLDRLVQAGIEPARFEQARDALRMRWTRQRQAPAFRRLLPLPEVCLGHGNSEEALLGVLELTSPAQLEVWRADLLRTAGFDCLLAGPLGHERARRIDDALAERFPGGSPSSVVLPAIPITSLQAGREYRYRLGASQRDSAVALYFAAVDASPRQQACHRLLAQLLHDRFYQRLRVERQLGYAVLARYHPLHDRPGLVLLIQSPSLRVPALRREIRDFLNSPGHDPLSLSGEDFARYREGLIQSLTRAQREPGERRARWWARLTQGELAAREPRRVVEAVSTLTLDEVRRFYRLELLPSARLWLHN</sequence>
<comment type="similarity">
    <text evidence="3 14">Belongs to the peptidase M16 family.</text>
</comment>
<evidence type="ECO:0000256" key="3">
    <source>
        <dbReference type="ARBA" id="ARBA00007261"/>
    </source>
</evidence>
<keyword evidence="8" id="KW-0378">Hydrolase</keyword>
<evidence type="ECO:0000256" key="11">
    <source>
        <dbReference type="ARBA" id="ARBA00029597"/>
    </source>
</evidence>
<dbReference type="GO" id="GO:0005737">
    <property type="term" value="C:cytoplasm"/>
    <property type="evidence" value="ECO:0007669"/>
    <property type="project" value="UniProtKB-ARBA"/>
</dbReference>